<dbReference type="Pfam" id="PF00172">
    <property type="entry name" value="Zn_clus"/>
    <property type="match status" value="1"/>
</dbReference>
<feature type="domain" description="Zn(2)-C6 fungal-type" evidence="5">
    <location>
        <begin position="10"/>
        <end position="37"/>
    </location>
</feature>
<dbReference type="GO" id="GO:0000981">
    <property type="term" value="F:DNA-binding transcription factor activity, RNA polymerase II-specific"/>
    <property type="evidence" value="ECO:0007669"/>
    <property type="project" value="InterPro"/>
</dbReference>
<evidence type="ECO:0000256" key="1">
    <source>
        <dbReference type="ARBA" id="ARBA00004123"/>
    </source>
</evidence>
<dbReference type="GO" id="GO:0005634">
    <property type="term" value="C:nucleus"/>
    <property type="evidence" value="ECO:0007669"/>
    <property type="project" value="UniProtKB-SubCell"/>
</dbReference>
<name>A0A074X0D2_AURPU</name>
<dbReference type="GO" id="GO:0003677">
    <property type="term" value="F:DNA binding"/>
    <property type="evidence" value="ECO:0007669"/>
    <property type="project" value="InterPro"/>
</dbReference>
<dbReference type="RefSeq" id="XP_029755060.1">
    <property type="nucleotide sequence ID" value="XM_029899099.1"/>
</dbReference>
<dbReference type="PANTHER" id="PTHR31001">
    <property type="entry name" value="UNCHARACTERIZED TRANSCRIPTIONAL REGULATORY PROTEIN"/>
    <property type="match status" value="1"/>
</dbReference>
<keyword evidence="3" id="KW-0539">Nucleus</keyword>
<dbReference type="GeneID" id="40741405"/>
<evidence type="ECO:0000256" key="4">
    <source>
        <dbReference type="SAM" id="MobiDB-lite"/>
    </source>
</evidence>
<evidence type="ECO:0000313" key="6">
    <source>
        <dbReference type="EMBL" id="KEQ78873.1"/>
    </source>
</evidence>
<dbReference type="STRING" id="1043002.A0A074X0D2"/>
<dbReference type="Gene3D" id="4.10.240.10">
    <property type="entry name" value="Zn(2)-C6 fungal-type DNA-binding domain"/>
    <property type="match status" value="1"/>
</dbReference>
<evidence type="ECO:0000256" key="2">
    <source>
        <dbReference type="ARBA" id="ARBA00022723"/>
    </source>
</evidence>
<feature type="compositionally biased region" description="Polar residues" evidence="4">
    <location>
        <begin position="55"/>
        <end position="91"/>
    </location>
</feature>
<proteinExistence type="predicted"/>
<dbReference type="InterPro" id="IPR036864">
    <property type="entry name" value="Zn2-C6_fun-type_DNA-bd_sf"/>
</dbReference>
<keyword evidence="7" id="KW-1185">Reference proteome</keyword>
<dbReference type="Pfam" id="PF04082">
    <property type="entry name" value="Fungal_trans"/>
    <property type="match status" value="1"/>
</dbReference>
<dbReference type="GO" id="GO:0008270">
    <property type="term" value="F:zinc ion binding"/>
    <property type="evidence" value="ECO:0007669"/>
    <property type="project" value="InterPro"/>
</dbReference>
<dbReference type="Proteomes" id="UP000030706">
    <property type="component" value="Unassembled WGS sequence"/>
</dbReference>
<dbReference type="SMART" id="SM00066">
    <property type="entry name" value="GAL4"/>
    <property type="match status" value="1"/>
</dbReference>
<dbReference type="InterPro" id="IPR050613">
    <property type="entry name" value="Sec_Metabolite_Reg"/>
</dbReference>
<evidence type="ECO:0000313" key="7">
    <source>
        <dbReference type="Proteomes" id="UP000030706"/>
    </source>
</evidence>
<dbReference type="CDD" id="cd00067">
    <property type="entry name" value="GAL4"/>
    <property type="match status" value="1"/>
</dbReference>
<protein>
    <recommendedName>
        <fullName evidence="5">Zn(2)-C6 fungal-type domain-containing protein</fullName>
    </recommendedName>
</protein>
<evidence type="ECO:0000256" key="3">
    <source>
        <dbReference type="ARBA" id="ARBA00023242"/>
    </source>
</evidence>
<accession>A0A074X0D2</accession>
<gene>
    <name evidence="6" type="ORF">M438DRAFT_168039</name>
</gene>
<dbReference type="AlphaFoldDB" id="A0A074X0D2"/>
<dbReference type="SMART" id="SM00906">
    <property type="entry name" value="Fungal_trans"/>
    <property type="match status" value="1"/>
</dbReference>
<dbReference type="PROSITE" id="PS50048">
    <property type="entry name" value="ZN2_CY6_FUNGAL_2"/>
    <property type="match status" value="1"/>
</dbReference>
<dbReference type="GO" id="GO:0006351">
    <property type="term" value="P:DNA-templated transcription"/>
    <property type="evidence" value="ECO:0007669"/>
    <property type="project" value="InterPro"/>
</dbReference>
<dbReference type="HOGENOM" id="CLU_004083_5_3_1"/>
<dbReference type="InterPro" id="IPR001138">
    <property type="entry name" value="Zn2Cys6_DnaBD"/>
</dbReference>
<dbReference type="SUPFAM" id="SSF57701">
    <property type="entry name" value="Zn2/Cys6 DNA-binding domain"/>
    <property type="match status" value="1"/>
</dbReference>
<dbReference type="PANTHER" id="PTHR31001:SF85">
    <property type="entry name" value="ZN(II)2CYS6 TRANSCRIPTION FACTOR (EUROFUNG)"/>
    <property type="match status" value="1"/>
</dbReference>
<dbReference type="CDD" id="cd12148">
    <property type="entry name" value="fungal_TF_MHR"/>
    <property type="match status" value="1"/>
</dbReference>
<evidence type="ECO:0000259" key="5">
    <source>
        <dbReference type="PROSITE" id="PS50048"/>
    </source>
</evidence>
<comment type="subcellular location">
    <subcellularLocation>
        <location evidence="1">Nucleus</location>
    </subcellularLocation>
</comment>
<dbReference type="EMBL" id="KL585013">
    <property type="protein sequence ID" value="KEQ78873.1"/>
    <property type="molecule type" value="Genomic_DNA"/>
</dbReference>
<sequence length="616" mass="69968">MSSVITRNHSCTRCQRRKIKCDGQNPCAACLKVDANCERNNKTPLSTRQRKRGPRSTSTSLRASIGFSSAQSPLHFTPRNESLVSPPQSNIDVVPQHDLGAVARHSEPFHVESVLFDQPSTCSSMHDWPQPVQIFQLWQTFIDNVNPMTNLLHIPTTQHLVLEATHRKYGELSKQSRAILSSVFLTAVESMNDEECLRTMVETRECLLEKFFAMTKSCLLDADVMEGANMHVLQALVLYLVTARQHSSPDKLWLVIGVAVRLAHRLGIHREKILQRMTVFTAEISRRLWWQIFLLNRHYTNLCEGIDDTDPALTLLFDTNRPHNLNDSDLHPDMTILPLERQGVTDMLFCSIRYEVGVFVRELSQNSNSQESKAVAIQRLQGQLEDKYARYCDGSVPLQRVSRCLIKTTGYRLSLRHCHPPPDSQDNVSAISKGQHFDTALLLLQTQHSSCASPVLDRYRWHTKLFYCFEALFPVLHALAFDSLGEEIAAEAWHQVSLAYSFNPELLTNKASGYYKDYHQNLKSLALKAWNRMSSSSEALPPSFILFLQSQQHHSSGYSQPVVSNTMLQQSIQTNLPNDSSFTGQQSEEHLGELGNDVQAWDYWLDLFNNEGLLGF</sequence>
<dbReference type="InterPro" id="IPR007219">
    <property type="entry name" value="XnlR_reg_dom"/>
</dbReference>
<keyword evidence="2" id="KW-0479">Metal-binding</keyword>
<feature type="region of interest" description="Disordered" evidence="4">
    <location>
        <begin position="41"/>
        <end position="91"/>
    </location>
</feature>
<organism evidence="6 7">
    <name type="scientific">Aureobasidium pullulans EXF-150</name>
    <dbReference type="NCBI Taxonomy" id="1043002"/>
    <lineage>
        <taxon>Eukaryota</taxon>
        <taxon>Fungi</taxon>
        <taxon>Dikarya</taxon>
        <taxon>Ascomycota</taxon>
        <taxon>Pezizomycotina</taxon>
        <taxon>Dothideomycetes</taxon>
        <taxon>Dothideomycetidae</taxon>
        <taxon>Dothideales</taxon>
        <taxon>Saccotheciaceae</taxon>
        <taxon>Aureobasidium</taxon>
    </lineage>
</organism>
<dbReference type="OrthoDB" id="2269373at2759"/>
<reference evidence="6 7" key="1">
    <citation type="journal article" date="2014" name="BMC Genomics">
        <title>Genome sequencing of four Aureobasidium pullulans varieties: biotechnological potential, stress tolerance, and description of new species.</title>
        <authorList>
            <person name="Gostin Ar C."/>
            <person name="Ohm R.A."/>
            <person name="Kogej T."/>
            <person name="Sonjak S."/>
            <person name="Turk M."/>
            <person name="Zajc J."/>
            <person name="Zalar P."/>
            <person name="Grube M."/>
            <person name="Sun H."/>
            <person name="Han J."/>
            <person name="Sharma A."/>
            <person name="Chiniquy J."/>
            <person name="Ngan C.Y."/>
            <person name="Lipzen A."/>
            <person name="Barry K."/>
            <person name="Grigoriev I.V."/>
            <person name="Gunde-Cimerman N."/>
        </authorList>
    </citation>
    <scope>NUCLEOTIDE SEQUENCE [LARGE SCALE GENOMIC DNA]</scope>
    <source>
        <strain evidence="6 7">EXF-150</strain>
    </source>
</reference>